<feature type="domain" description="VIT" evidence="1">
    <location>
        <begin position="1"/>
        <end position="40"/>
    </location>
</feature>
<accession>A0A9N9I5I8</accession>
<comment type="caution">
    <text evidence="2">The sequence shown here is derived from an EMBL/GenBank/DDBJ whole genome shotgun (WGS) entry which is preliminary data.</text>
</comment>
<dbReference type="OrthoDB" id="1729737at2759"/>
<reference evidence="2" key="1">
    <citation type="submission" date="2021-06" db="EMBL/GenBank/DDBJ databases">
        <authorList>
            <person name="Kallberg Y."/>
            <person name="Tangrot J."/>
            <person name="Rosling A."/>
        </authorList>
    </citation>
    <scope>NUCLEOTIDE SEQUENCE</scope>
    <source>
        <strain evidence="2">CL551</strain>
    </source>
</reference>
<keyword evidence="3" id="KW-1185">Reference proteome</keyword>
<evidence type="ECO:0000313" key="3">
    <source>
        <dbReference type="Proteomes" id="UP000789342"/>
    </source>
</evidence>
<dbReference type="PROSITE" id="PS51468">
    <property type="entry name" value="VIT"/>
    <property type="match status" value="1"/>
</dbReference>
<name>A0A9N9I5I8_9GLOM</name>
<dbReference type="InterPro" id="IPR013694">
    <property type="entry name" value="VIT"/>
</dbReference>
<proteinExistence type="predicted"/>
<dbReference type="Proteomes" id="UP000789342">
    <property type="component" value="Unassembled WGS sequence"/>
</dbReference>
<feature type="non-terminal residue" evidence="2">
    <location>
        <position position="1"/>
    </location>
</feature>
<sequence>MQIFGLVYEEIKPVPLQNVKVEANVVDMIAEVIIQQTYKN</sequence>
<dbReference type="AlphaFoldDB" id="A0A9N9I5I8"/>
<dbReference type="EMBL" id="CAJVPV010022421">
    <property type="protein sequence ID" value="CAG8720878.1"/>
    <property type="molecule type" value="Genomic_DNA"/>
</dbReference>
<evidence type="ECO:0000259" key="1">
    <source>
        <dbReference type="PROSITE" id="PS51468"/>
    </source>
</evidence>
<evidence type="ECO:0000313" key="2">
    <source>
        <dbReference type="EMBL" id="CAG8720878.1"/>
    </source>
</evidence>
<gene>
    <name evidence="2" type="ORF">AMORRO_LOCUS13331</name>
</gene>
<protein>
    <submittedName>
        <fullName evidence="2">1303_t:CDS:1</fullName>
    </submittedName>
</protein>
<organism evidence="2 3">
    <name type="scientific">Acaulospora morrowiae</name>
    <dbReference type="NCBI Taxonomy" id="94023"/>
    <lineage>
        <taxon>Eukaryota</taxon>
        <taxon>Fungi</taxon>
        <taxon>Fungi incertae sedis</taxon>
        <taxon>Mucoromycota</taxon>
        <taxon>Glomeromycotina</taxon>
        <taxon>Glomeromycetes</taxon>
        <taxon>Diversisporales</taxon>
        <taxon>Acaulosporaceae</taxon>
        <taxon>Acaulospora</taxon>
    </lineage>
</organism>